<feature type="transmembrane region" description="Helical" evidence="1">
    <location>
        <begin position="149"/>
        <end position="172"/>
    </location>
</feature>
<reference evidence="2 3" key="1">
    <citation type="journal article" date="2024" name="Front. Microbiol.">
        <title>Novel thermophilic genera Geochorda gen. nov. and Carboxydochorda gen. nov. from the deep terrestrial subsurface reveal the ecophysiological diversity in the class Limnochordia.</title>
        <authorList>
            <person name="Karnachuk O.V."/>
            <person name="Lukina A.P."/>
            <person name="Avakyan M.R."/>
            <person name="Kadnikov V.V."/>
            <person name="Begmatov S."/>
            <person name="Beletsky A.V."/>
            <person name="Vlasova K.G."/>
            <person name="Novikov A.A."/>
            <person name="Shcherbakova V.A."/>
            <person name="Mardanov A.V."/>
            <person name="Ravin N.V."/>
        </authorList>
    </citation>
    <scope>NUCLEOTIDE SEQUENCE [LARGE SCALE GENOMIC DNA]</scope>
    <source>
        <strain evidence="2 3">L945</strain>
    </source>
</reference>
<sequence>MKLRSERAAPVLAAPKDRWTLAAVLSGAMVLDLVVWPVLAPFGQTPDTLLSVTVAMAMVGWGGPAVLAALALGLLIDLSGGVLIGLGAASRALVVAGVAYAAPRAGVDRLGVAVAMADAAAVAAWGVAQLGAAAFGVDVYVTAAQVVQVLVHALLTGAVFAVAYALLNGVALRAQRRLPGRRRVTLP</sequence>
<proteinExistence type="predicted"/>
<keyword evidence="3" id="KW-1185">Reference proteome</keyword>
<dbReference type="RefSeq" id="WP_324717489.1">
    <property type="nucleotide sequence ID" value="NZ_CP141615.1"/>
</dbReference>
<evidence type="ECO:0000256" key="1">
    <source>
        <dbReference type="SAM" id="Phobius"/>
    </source>
</evidence>
<dbReference type="Proteomes" id="UP001332192">
    <property type="component" value="Chromosome"/>
</dbReference>
<gene>
    <name evidence="2" type="ORF">U7230_04210</name>
</gene>
<organism evidence="2 3">
    <name type="scientific">Carboxydichorda subterranea</name>
    <dbReference type="NCBI Taxonomy" id="3109565"/>
    <lineage>
        <taxon>Bacteria</taxon>
        <taxon>Bacillati</taxon>
        <taxon>Bacillota</taxon>
        <taxon>Limnochordia</taxon>
        <taxon>Limnochordales</taxon>
        <taxon>Geochordaceae</taxon>
        <taxon>Carboxydichorda</taxon>
    </lineage>
</organism>
<keyword evidence="1" id="KW-0812">Transmembrane</keyword>
<feature type="transmembrane region" description="Helical" evidence="1">
    <location>
        <begin position="82"/>
        <end position="102"/>
    </location>
</feature>
<keyword evidence="1" id="KW-0472">Membrane</keyword>
<keyword evidence="1" id="KW-1133">Transmembrane helix</keyword>
<dbReference type="EMBL" id="CP141615">
    <property type="protein sequence ID" value="WRP18218.1"/>
    <property type="molecule type" value="Genomic_DNA"/>
</dbReference>
<evidence type="ECO:0000313" key="2">
    <source>
        <dbReference type="EMBL" id="WRP18218.1"/>
    </source>
</evidence>
<protein>
    <recommendedName>
        <fullName evidence="4">Rod shape-determining protein MreD</fullName>
    </recommendedName>
</protein>
<feature type="transmembrane region" description="Helical" evidence="1">
    <location>
        <begin position="20"/>
        <end position="42"/>
    </location>
</feature>
<name>A0ABZ1BZP4_9FIRM</name>
<evidence type="ECO:0000313" key="3">
    <source>
        <dbReference type="Proteomes" id="UP001332192"/>
    </source>
</evidence>
<feature type="transmembrane region" description="Helical" evidence="1">
    <location>
        <begin position="49"/>
        <end position="76"/>
    </location>
</feature>
<accession>A0ABZ1BZP4</accession>
<evidence type="ECO:0008006" key="4">
    <source>
        <dbReference type="Google" id="ProtNLM"/>
    </source>
</evidence>